<reference evidence="2 3" key="1">
    <citation type="journal article" date="2005" name="PLoS Biol.">
        <title>The genomes of Oryza sativa: a history of duplications.</title>
        <authorList>
            <person name="Yu J."/>
            <person name="Wang J."/>
            <person name="Lin W."/>
            <person name="Li S."/>
            <person name="Li H."/>
            <person name="Zhou J."/>
            <person name="Ni P."/>
            <person name="Dong W."/>
            <person name="Hu S."/>
            <person name="Zeng C."/>
            <person name="Zhang J."/>
            <person name="Zhang Y."/>
            <person name="Li R."/>
            <person name="Xu Z."/>
            <person name="Li S."/>
            <person name="Li X."/>
            <person name="Zheng H."/>
            <person name="Cong L."/>
            <person name="Lin L."/>
            <person name="Yin J."/>
            <person name="Geng J."/>
            <person name="Li G."/>
            <person name="Shi J."/>
            <person name="Liu J."/>
            <person name="Lv H."/>
            <person name="Li J."/>
            <person name="Wang J."/>
            <person name="Deng Y."/>
            <person name="Ran L."/>
            <person name="Shi X."/>
            <person name="Wang X."/>
            <person name="Wu Q."/>
            <person name="Li C."/>
            <person name="Ren X."/>
            <person name="Wang J."/>
            <person name="Wang X."/>
            <person name="Li D."/>
            <person name="Liu D."/>
            <person name="Zhang X."/>
            <person name="Ji Z."/>
            <person name="Zhao W."/>
            <person name="Sun Y."/>
            <person name="Zhang Z."/>
            <person name="Bao J."/>
            <person name="Han Y."/>
            <person name="Dong L."/>
            <person name="Ji J."/>
            <person name="Chen P."/>
            <person name="Wu S."/>
            <person name="Liu J."/>
            <person name="Xiao Y."/>
            <person name="Bu D."/>
            <person name="Tan J."/>
            <person name="Yang L."/>
            <person name="Ye C."/>
            <person name="Zhang J."/>
            <person name="Xu J."/>
            <person name="Zhou Y."/>
            <person name="Yu Y."/>
            <person name="Zhang B."/>
            <person name="Zhuang S."/>
            <person name="Wei H."/>
            <person name="Liu B."/>
            <person name="Lei M."/>
            <person name="Yu H."/>
            <person name="Li Y."/>
            <person name="Xu H."/>
            <person name="Wei S."/>
            <person name="He X."/>
            <person name="Fang L."/>
            <person name="Zhang Z."/>
            <person name="Zhang Y."/>
            <person name="Huang X."/>
            <person name="Su Z."/>
            <person name="Tong W."/>
            <person name="Li J."/>
            <person name="Tong Z."/>
            <person name="Li S."/>
            <person name="Ye J."/>
            <person name="Wang L."/>
            <person name="Fang L."/>
            <person name="Lei T."/>
            <person name="Chen C."/>
            <person name="Chen H."/>
            <person name="Xu Z."/>
            <person name="Li H."/>
            <person name="Huang H."/>
            <person name="Zhang F."/>
            <person name="Xu H."/>
            <person name="Li N."/>
            <person name="Zhao C."/>
            <person name="Li S."/>
            <person name="Dong L."/>
            <person name="Huang Y."/>
            <person name="Li L."/>
            <person name="Xi Y."/>
            <person name="Qi Q."/>
            <person name="Li W."/>
            <person name="Zhang B."/>
            <person name="Hu W."/>
            <person name="Zhang Y."/>
            <person name="Tian X."/>
            <person name="Jiao Y."/>
            <person name="Liang X."/>
            <person name="Jin J."/>
            <person name="Gao L."/>
            <person name="Zheng W."/>
            <person name="Hao B."/>
            <person name="Liu S."/>
            <person name="Wang W."/>
            <person name="Yuan L."/>
            <person name="Cao M."/>
            <person name="McDermott J."/>
            <person name="Samudrala R."/>
            <person name="Wang J."/>
            <person name="Wong G.K."/>
            <person name="Yang H."/>
        </authorList>
    </citation>
    <scope>NUCLEOTIDE SEQUENCE [LARGE SCALE GENOMIC DNA]</scope>
    <source>
        <strain evidence="3">cv. 93-11</strain>
    </source>
</reference>
<feature type="compositionally biased region" description="Polar residues" evidence="1">
    <location>
        <begin position="1"/>
        <end position="20"/>
    </location>
</feature>
<sequence>MYGRSSRQPEQTQERISCSSGEAKEPQNPRIFVFFHAGWRKRPRRRAPSKKWPRRRLRPRKRRRLLRPRRKGEGPRSSGGFFVHDHAESRRRRGRPRSSRWRRRVAAGRHRDEAKKATASSRRPKKAAAAYGCTDSPNGHGDHGALLEMTRSGRGERRFPGENEQMRPWKLDTKNSHIALPLRYYSNDRRTSPVTTKAISTDTLQVYVCACLISLSPNPDIRRSRLVPYKELRTQCRQMPCRDTKFGEENHDHLVGWLFSFMLGMGYAPEALSLPRISKGCTFVLSFYSIVRCQYVM</sequence>
<proteinExistence type="predicted"/>
<accession>B8A6U0</accession>
<feature type="compositionally biased region" description="Basic residues" evidence="1">
    <location>
        <begin position="38"/>
        <end position="70"/>
    </location>
</feature>
<dbReference type="Proteomes" id="UP000007015">
    <property type="component" value="Chromosome 1"/>
</dbReference>
<dbReference type="EMBL" id="CM000126">
    <property type="protein sequence ID" value="EEC71193.1"/>
    <property type="molecule type" value="Genomic_DNA"/>
</dbReference>
<feature type="region of interest" description="Disordered" evidence="1">
    <location>
        <begin position="1"/>
        <end position="145"/>
    </location>
</feature>
<dbReference type="Gramene" id="BGIOSGA001105-TA">
    <property type="protein sequence ID" value="BGIOSGA001105-PA"/>
    <property type="gene ID" value="BGIOSGA001105"/>
</dbReference>
<protein>
    <submittedName>
        <fullName evidence="2">Uncharacterized protein</fullName>
    </submittedName>
</protein>
<dbReference type="AlphaFoldDB" id="B8A6U0"/>
<organism evidence="2 3">
    <name type="scientific">Oryza sativa subsp. indica</name>
    <name type="common">Rice</name>
    <dbReference type="NCBI Taxonomy" id="39946"/>
    <lineage>
        <taxon>Eukaryota</taxon>
        <taxon>Viridiplantae</taxon>
        <taxon>Streptophyta</taxon>
        <taxon>Embryophyta</taxon>
        <taxon>Tracheophyta</taxon>
        <taxon>Spermatophyta</taxon>
        <taxon>Magnoliopsida</taxon>
        <taxon>Liliopsida</taxon>
        <taxon>Poales</taxon>
        <taxon>Poaceae</taxon>
        <taxon>BOP clade</taxon>
        <taxon>Oryzoideae</taxon>
        <taxon>Oryzeae</taxon>
        <taxon>Oryzinae</taxon>
        <taxon>Oryza</taxon>
        <taxon>Oryza sativa</taxon>
    </lineage>
</organism>
<dbReference type="HOGENOM" id="CLU_938077_0_0_1"/>
<evidence type="ECO:0000313" key="2">
    <source>
        <dbReference type="EMBL" id="EEC71193.1"/>
    </source>
</evidence>
<feature type="compositionally biased region" description="Basic residues" evidence="1">
    <location>
        <begin position="89"/>
        <end position="108"/>
    </location>
</feature>
<keyword evidence="3" id="KW-1185">Reference proteome</keyword>
<dbReference type="OMA" id="PRISKGC"/>
<name>B8A6U0_ORYSI</name>
<evidence type="ECO:0000313" key="3">
    <source>
        <dbReference type="Proteomes" id="UP000007015"/>
    </source>
</evidence>
<gene>
    <name evidence="2" type="ORF">OsI_03099</name>
</gene>
<evidence type="ECO:0000256" key="1">
    <source>
        <dbReference type="SAM" id="MobiDB-lite"/>
    </source>
</evidence>